<feature type="domain" description="DUF5666" evidence="3">
    <location>
        <begin position="55"/>
        <end position="111"/>
    </location>
</feature>
<dbReference type="Pfam" id="PF18914">
    <property type="entry name" value="DUF5666"/>
    <property type="match status" value="1"/>
</dbReference>
<feature type="signal peptide" evidence="2">
    <location>
        <begin position="1"/>
        <end position="22"/>
    </location>
</feature>
<keyword evidence="2" id="KW-0732">Signal</keyword>
<reference evidence="4 5" key="1">
    <citation type="journal article" date="2015" name="Nature">
        <title>rRNA introns, odd ribosomes, and small enigmatic genomes across a large radiation of phyla.</title>
        <authorList>
            <person name="Brown C.T."/>
            <person name="Hug L.A."/>
            <person name="Thomas B.C."/>
            <person name="Sharon I."/>
            <person name="Castelle C.J."/>
            <person name="Singh A."/>
            <person name="Wilkins M.J."/>
            <person name="Williams K.H."/>
            <person name="Banfield J.F."/>
        </authorList>
    </citation>
    <scope>NUCLEOTIDE SEQUENCE [LARGE SCALE GENOMIC DNA]</scope>
</reference>
<proteinExistence type="predicted"/>
<dbReference type="PATRIC" id="fig|1618594.3.peg.88"/>
<gene>
    <name evidence="4" type="ORF">UX95_C0003G0017</name>
</gene>
<feature type="chain" id="PRO_5002539647" description="DUF5666 domain-containing protein" evidence="2">
    <location>
        <begin position="23"/>
        <end position="206"/>
    </location>
</feature>
<dbReference type="InterPro" id="IPR043724">
    <property type="entry name" value="DUF5666"/>
</dbReference>
<protein>
    <recommendedName>
        <fullName evidence="3">DUF5666 domain-containing protein</fullName>
    </recommendedName>
</protein>
<dbReference type="Proteomes" id="UP000034575">
    <property type="component" value="Unassembled WGS sequence"/>
</dbReference>
<feature type="compositionally biased region" description="Pro residues" evidence="1">
    <location>
        <begin position="135"/>
        <end position="173"/>
    </location>
</feature>
<comment type="caution">
    <text evidence="4">The sequence shown here is derived from an EMBL/GenBank/DDBJ whole genome shotgun (WGS) entry which is preliminary data.</text>
</comment>
<evidence type="ECO:0000313" key="4">
    <source>
        <dbReference type="EMBL" id="KKU71146.1"/>
    </source>
</evidence>
<dbReference type="EMBL" id="LCOD01000003">
    <property type="protein sequence ID" value="KKU71146.1"/>
    <property type="molecule type" value="Genomic_DNA"/>
</dbReference>
<evidence type="ECO:0000256" key="2">
    <source>
        <dbReference type="SAM" id="SignalP"/>
    </source>
</evidence>
<organism evidence="4 5">
    <name type="scientific">Candidatus Woesebacteria bacterium GW2011_GWD1_47_21</name>
    <dbReference type="NCBI Taxonomy" id="1618594"/>
    <lineage>
        <taxon>Bacteria</taxon>
        <taxon>Candidatus Woeseibacteriota</taxon>
    </lineage>
</organism>
<feature type="region of interest" description="Disordered" evidence="1">
    <location>
        <begin position="132"/>
        <end position="178"/>
    </location>
</feature>
<evidence type="ECO:0000256" key="1">
    <source>
        <dbReference type="SAM" id="MobiDB-lite"/>
    </source>
</evidence>
<evidence type="ECO:0000313" key="5">
    <source>
        <dbReference type="Proteomes" id="UP000034575"/>
    </source>
</evidence>
<name>A0A0G1SP09_9BACT</name>
<evidence type="ECO:0000259" key="3">
    <source>
        <dbReference type="Pfam" id="PF18914"/>
    </source>
</evidence>
<dbReference type="AlphaFoldDB" id="A0A0G1SP09"/>
<accession>A0A0G1SP09</accession>
<sequence>MKKIALVLITLMLLAAVPVAYAHGKDKERGGVRFELTTENHEESDEDGNSEFKIRGRVESVSPGSFVVNGQTIYIDVTQVNKFTQKGILDVGDWVKVKGIVKDNKNYAEDINIIGEGQGRFMLKIKGLFTSLSPSPSPTPSPSPSASPEVSPTPSPEASPSPTPSESPSPTPTSSPNVLASVKAVGPIELVTQFLQQVLAYLQGLL</sequence>
<dbReference type="PANTHER" id="PTHR48184">
    <property type="entry name" value="RICIN B-TYPE LECTIN DOMAIN-CONTAINING PROTEIN"/>
    <property type="match status" value="1"/>
</dbReference>
<dbReference type="PANTHER" id="PTHR48184:SF1">
    <property type="entry name" value="MEMBRANE-ASSOCIATED PROTEIN"/>
    <property type="match status" value="1"/>
</dbReference>